<keyword evidence="1" id="KW-0812">Transmembrane</keyword>
<protein>
    <submittedName>
        <fullName evidence="2">Uncharacterized protein</fullName>
    </submittedName>
</protein>
<keyword evidence="1" id="KW-1133">Transmembrane helix</keyword>
<dbReference type="Proteomes" id="UP001055125">
    <property type="component" value="Unassembled WGS sequence"/>
</dbReference>
<sequence length="32" mass="3360">MSTWEMVGYGYLLLSVGASIGYVLGAFMASGK</sequence>
<dbReference type="EMBL" id="BPQP01000008">
    <property type="protein sequence ID" value="GJD93392.1"/>
    <property type="molecule type" value="Genomic_DNA"/>
</dbReference>
<evidence type="ECO:0000313" key="2">
    <source>
        <dbReference type="EMBL" id="GJD93392.1"/>
    </source>
</evidence>
<evidence type="ECO:0000313" key="3">
    <source>
        <dbReference type="Proteomes" id="UP001055125"/>
    </source>
</evidence>
<keyword evidence="1" id="KW-0472">Membrane</keyword>
<feature type="transmembrane region" description="Helical" evidence="1">
    <location>
        <begin position="6"/>
        <end position="29"/>
    </location>
</feature>
<comment type="caution">
    <text evidence="2">The sequence shown here is derived from an EMBL/GenBank/DDBJ whole genome shotgun (WGS) entry which is preliminary data.</text>
</comment>
<keyword evidence="3" id="KW-1185">Reference proteome</keyword>
<proteinExistence type="predicted"/>
<evidence type="ECO:0000256" key="1">
    <source>
        <dbReference type="SAM" id="Phobius"/>
    </source>
</evidence>
<organism evidence="2 3">
    <name type="scientific">Methylobacterium iners</name>
    <dbReference type="NCBI Taxonomy" id="418707"/>
    <lineage>
        <taxon>Bacteria</taxon>
        <taxon>Pseudomonadati</taxon>
        <taxon>Pseudomonadota</taxon>
        <taxon>Alphaproteobacteria</taxon>
        <taxon>Hyphomicrobiales</taxon>
        <taxon>Methylobacteriaceae</taxon>
        <taxon>Methylobacterium</taxon>
    </lineage>
</organism>
<accession>A0ABQ4RTS9</accession>
<reference evidence="2" key="2">
    <citation type="submission" date="2021-08" db="EMBL/GenBank/DDBJ databases">
        <authorList>
            <person name="Tani A."/>
            <person name="Ola A."/>
            <person name="Ogura Y."/>
            <person name="Katsura K."/>
            <person name="Hayashi T."/>
        </authorList>
    </citation>
    <scope>NUCLEOTIDE SEQUENCE</scope>
    <source>
        <strain evidence="2">DSM 19015</strain>
    </source>
</reference>
<gene>
    <name evidence="2" type="ORF">OCOJLMKI_0586</name>
</gene>
<name>A0ABQ4RTS9_9HYPH</name>
<reference evidence="2" key="1">
    <citation type="journal article" date="2021" name="Front. Microbiol.">
        <title>Comprehensive Comparative Genomics and Phenotyping of Methylobacterium Species.</title>
        <authorList>
            <person name="Alessa O."/>
            <person name="Ogura Y."/>
            <person name="Fujitani Y."/>
            <person name="Takami H."/>
            <person name="Hayashi T."/>
            <person name="Sahin N."/>
            <person name="Tani A."/>
        </authorList>
    </citation>
    <scope>NUCLEOTIDE SEQUENCE</scope>
    <source>
        <strain evidence="2">DSM 19015</strain>
    </source>
</reference>